<organism evidence="2 3">
    <name type="scientific">Sphingomonas turrisvirgatae</name>
    <dbReference type="NCBI Taxonomy" id="1888892"/>
    <lineage>
        <taxon>Bacteria</taxon>
        <taxon>Pseudomonadati</taxon>
        <taxon>Pseudomonadota</taxon>
        <taxon>Alphaproteobacteria</taxon>
        <taxon>Sphingomonadales</taxon>
        <taxon>Sphingomonadaceae</taxon>
        <taxon>Sphingomonas</taxon>
    </lineage>
</organism>
<reference evidence="2 3" key="1">
    <citation type="submission" date="2016-08" db="EMBL/GenBank/DDBJ databases">
        <title>Draft genome of the agarase producing Sphingomonas sp. MCT13.</title>
        <authorList>
            <person name="D'Andrea M.M."/>
            <person name="Rossolini G.M."/>
            <person name="Thaller M.C."/>
        </authorList>
    </citation>
    <scope>NUCLEOTIDE SEQUENCE [LARGE SCALE GENOMIC DNA]</scope>
    <source>
        <strain evidence="2 3">MCT13</strain>
    </source>
</reference>
<dbReference type="AlphaFoldDB" id="A0A1E3LXZ3"/>
<keyword evidence="3" id="KW-1185">Reference proteome</keyword>
<dbReference type="GO" id="GO:0004029">
    <property type="term" value="F:aldehyde dehydrogenase (NAD+) activity"/>
    <property type="evidence" value="ECO:0007669"/>
    <property type="project" value="TreeGrafter"/>
</dbReference>
<dbReference type="STRING" id="1888892.BFL28_00550"/>
<dbReference type="RefSeq" id="WP_069319662.1">
    <property type="nucleotide sequence ID" value="NZ_MDDS01000013.1"/>
</dbReference>
<dbReference type="SUPFAM" id="SSF51735">
    <property type="entry name" value="NAD(P)-binding Rossmann-fold domains"/>
    <property type="match status" value="1"/>
</dbReference>
<evidence type="ECO:0000313" key="3">
    <source>
        <dbReference type="Proteomes" id="UP000094487"/>
    </source>
</evidence>
<dbReference type="GO" id="GO:0005737">
    <property type="term" value="C:cytoplasm"/>
    <property type="evidence" value="ECO:0007669"/>
    <property type="project" value="TreeGrafter"/>
</dbReference>
<dbReference type="InterPro" id="IPR051783">
    <property type="entry name" value="NAD(P)-dependent_oxidoreduct"/>
</dbReference>
<dbReference type="InterPro" id="IPR036291">
    <property type="entry name" value="NAD(P)-bd_dom_sf"/>
</dbReference>
<feature type="domain" description="NAD(P)-binding" evidence="1">
    <location>
        <begin position="8"/>
        <end position="145"/>
    </location>
</feature>
<comment type="caution">
    <text evidence="2">The sequence shown here is derived from an EMBL/GenBank/DDBJ whole genome shotgun (WGS) entry which is preliminary data.</text>
</comment>
<gene>
    <name evidence="2" type="ORF">BFL28_00550</name>
</gene>
<dbReference type="EMBL" id="MDDS01000013">
    <property type="protein sequence ID" value="ODP38573.1"/>
    <property type="molecule type" value="Genomic_DNA"/>
</dbReference>
<dbReference type="Pfam" id="PF13460">
    <property type="entry name" value="NAD_binding_10"/>
    <property type="match status" value="1"/>
</dbReference>
<dbReference type="Proteomes" id="UP000094487">
    <property type="component" value="Unassembled WGS sequence"/>
</dbReference>
<dbReference type="PANTHER" id="PTHR48079:SF6">
    <property type="entry name" value="NAD(P)-BINDING DOMAIN-CONTAINING PROTEIN-RELATED"/>
    <property type="match status" value="1"/>
</dbReference>
<dbReference type="PANTHER" id="PTHR48079">
    <property type="entry name" value="PROTEIN YEEZ"/>
    <property type="match status" value="1"/>
</dbReference>
<evidence type="ECO:0000313" key="2">
    <source>
        <dbReference type="EMBL" id="ODP38573.1"/>
    </source>
</evidence>
<proteinExistence type="predicted"/>
<sequence>MSTVALTGATGFVGKATVDRALARGLHVRALTRRDQPAREGVTWIKGSLNDTDSLARLASGADAVIHIAGVVNGSELDFIHGNVDGTRNMAAAATSMGVRRFVHVSSLAAREPDLSMYGRSKERAEHEVRQSALDWTMVRPPGVYGPGDLEMRDLFRMAKLGMIVLPPRGRISLIHVADLARLLVTLALSDPGRQTYECDDGHDGGYTHREFARLIGAAVGKRPLTLPMPRALLALAGRVDPLLRGSRAKLTADRAAYLSHPDWTAAPERRPPISLWAPQIATADGLRQAADWYRANKLL</sequence>
<name>A0A1E3LXZ3_9SPHN</name>
<dbReference type="Gene3D" id="3.40.50.720">
    <property type="entry name" value="NAD(P)-binding Rossmann-like Domain"/>
    <property type="match status" value="1"/>
</dbReference>
<protein>
    <submittedName>
        <fullName evidence="2">Epimerase</fullName>
    </submittedName>
</protein>
<accession>A0A1E3LXZ3</accession>
<dbReference type="OrthoDB" id="9814124at2"/>
<evidence type="ECO:0000259" key="1">
    <source>
        <dbReference type="Pfam" id="PF13460"/>
    </source>
</evidence>
<dbReference type="InterPro" id="IPR016040">
    <property type="entry name" value="NAD(P)-bd_dom"/>
</dbReference>